<dbReference type="EMBL" id="JAUSUT010000001">
    <property type="protein sequence ID" value="MDQ0377396.1"/>
    <property type="molecule type" value="Genomic_DNA"/>
</dbReference>
<accession>A0ABU0EQ34</accession>
<protein>
    <submittedName>
        <fullName evidence="1">Uncharacterized protein</fullName>
    </submittedName>
</protein>
<comment type="caution">
    <text evidence="1">The sequence shown here is derived from an EMBL/GenBank/DDBJ whole genome shotgun (WGS) entry which is preliminary data.</text>
</comment>
<name>A0ABU0EQ34_9PSEU</name>
<gene>
    <name evidence="1" type="ORF">FB470_001390</name>
</gene>
<sequence>MATIGTLARKYPRSPVVISRLGGAHWIAAIDGDTRAETVRAAVLGRTAARLLGL</sequence>
<organism evidence="1 2">
    <name type="scientific">Amycolatopsis thermophila</name>
    <dbReference type="NCBI Taxonomy" id="206084"/>
    <lineage>
        <taxon>Bacteria</taxon>
        <taxon>Bacillati</taxon>
        <taxon>Actinomycetota</taxon>
        <taxon>Actinomycetes</taxon>
        <taxon>Pseudonocardiales</taxon>
        <taxon>Pseudonocardiaceae</taxon>
        <taxon>Amycolatopsis</taxon>
    </lineage>
</organism>
<keyword evidence="2" id="KW-1185">Reference proteome</keyword>
<evidence type="ECO:0000313" key="1">
    <source>
        <dbReference type="EMBL" id="MDQ0377396.1"/>
    </source>
</evidence>
<evidence type="ECO:0000313" key="2">
    <source>
        <dbReference type="Proteomes" id="UP001229651"/>
    </source>
</evidence>
<dbReference type="RefSeq" id="WP_306989684.1">
    <property type="nucleotide sequence ID" value="NZ_JAUSUT010000001.1"/>
</dbReference>
<reference evidence="1 2" key="1">
    <citation type="submission" date="2023-07" db="EMBL/GenBank/DDBJ databases">
        <title>Sequencing the genomes of 1000 actinobacteria strains.</title>
        <authorList>
            <person name="Klenk H.-P."/>
        </authorList>
    </citation>
    <scope>NUCLEOTIDE SEQUENCE [LARGE SCALE GENOMIC DNA]</scope>
    <source>
        <strain evidence="1 2">DSM 45805</strain>
    </source>
</reference>
<proteinExistence type="predicted"/>
<dbReference type="Proteomes" id="UP001229651">
    <property type="component" value="Unassembled WGS sequence"/>
</dbReference>